<evidence type="ECO:0000256" key="1">
    <source>
        <dbReference type="ARBA" id="ARBA00022612"/>
    </source>
</evidence>
<sequence>MANDLRMEVILQAIDRATRPIRAVMQGSVGLGRALKESRDQLKQLQATQNDVSSWQRLRAISANTGTALQGARDRVKELGRQMAATGAPTKQMTADMQDAIRAATTLKKQHQEQQAELQGLRSKLSAAGISTRNLVQGERELHDRIASTNQQISEQTQRMQRLAAQSKRLANARAQYDKSQQLAGSMAAGGAGAAAAGAAMGVPVLSMVKDYMSFEDAMAGVAKQVSGARDDNGKLTATYFEMADAIKSMGERIPMATTEIAALVEGAARMGVQGKDNLLSFAKVAANAATAFELPADQIGENLARIADLYKVPIKNVDQLGDAINYLDDNAKSKGADIIDVLQRTAGVASSVGMSYKDAAALGSTFLSLGATAEVAGTATNAMIRELAIATQQPKRFQEGLKAVGLEAEALQNGMATNATDTLKNVLDAINKLPKNQQLSVATQLFGKEFGDDASKLAQNMGEYRRQLALANDEAGKGSMQREADIRAELLSARLDMAKNRAFNLSSTLGETLRPTLIELIESFNNVASRVTAWVKANPALAGQILKTVAGIAALAAGFGAVTLAMASFLGPFAMLRYGLTFLGIKSLTAVTAVKGMGTALLWAGKAVLWLGRALLMNPIGLAVMAIATAAYLIYKYWDPIKAYFLGLWAEVKEGFNGGFAGIAALILNFSPLGLFYRAFAGVMNYFGVEMPGKFSEFGTMLMQGMVQGITNGLAAVKGAITGAADNTITWFKEKLGIHSPSRVFASLGGFTMAGLEQGLVKGQQGPLAAVTNMGKQMVAAGAIGFGAAGGTMAMDNRPPLSANSGSGIVVQGDTIEINISATPGTDTDGLRNMLNQLLDERERAKAARIRSRLGDQE</sequence>
<proteinExistence type="predicted"/>
<feature type="transmembrane region" description="Helical" evidence="3">
    <location>
        <begin position="550"/>
        <end position="571"/>
    </location>
</feature>
<evidence type="ECO:0000256" key="3">
    <source>
        <dbReference type="SAM" id="Phobius"/>
    </source>
</evidence>
<dbReference type="PANTHER" id="PTHR37813">
    <property type="entry name" value="FELS-2 PROPHAGE PROTEIN"/>
    <property type="match status" value="1"/>
</dbReference>
<evidence type="ECO:0000313" key="6">
    <source>
        <dbReference type="Proteomes" id="UP000221580"/>
    </source>
</evidence>
<feature type="transmembrane region" description="Helical" evidence="3">
    <location>
        <begin position="616"/>
        <end position="636"/>
    </location>
</feature>
<protein>
    <submittedName>
        <fullName evidence="5">TP901 family phage tail tape measure protein</fullName>
    </submittedName>
</protein>
<name>A0A7Z1GNW4_9PSED</name>
<evidence type="ECO:0000259" key="4">
    <source>
        <dbReference type="Pfam" id="PF10145"/>
    </source>
</evidence>
<dbReference type="RefSeq" id="WP_098480567.1">
    <property type="nucleotide sequence ID" value="NZ_PDJN01000003.1"/>
</dbReference>
<keyword evidence="3" id="KW-0812">Transmembrane</keyword>
<evidence type="ECO:0000256" key="2">
    <source>
        <dbReference type="SAM" id="Coils"/>
    </source>
</evidence>
<dbReference type="PANTHER" id="PTHR37813:SF1">
    <property type="entry name" value="FELS-2 PROPHAGE PROTEIN"/>
    <property type="match status" value="1"/>
</dbReference>
<accession>A0A7Z1GNW4</accession>
<feature type="transmembrane region" description="Helical" evidence="3">
    <location>
        <begin position="583"/>
        <end position="604"/>
    </location>
</feature>
<feature type="coiled-coil region" evidence="2">
    <location>
        <begin position="97"/>
        <end position="183"/>
    </location>
</feature>
<dbReference type="NCBIfam" id="TIGR01760">
    <property type="entry name" value="tape_meas_TP901"/>
    <property type="match status" value="1"/>
</dbReference>
<dbReference type="InterPro" id="IPR010090">
    <property type="entry name" value="Phage_tape_meas"/>
</dbReference>
<reference evidence="5 6" key="2">
    <citation type="submission" date="2017-10" db="EMBL/GenBank/DDBJ databases">
        <title>Bacterial endophytes that colonize and modify switchgrass growth.</title>
        <authorList>
            <person name="Debolt S."/>
        </authorList>
    </citation>
    <scope>NUCLEOTIDE SEQUENCE [LARGE SCALE GENOMIC DNA]</scope>
    <source>
        <strain evidence="5 6">A2-S9</strain>
    </source>
</reference>
<dbReference type="EMBL" id="PDJN01000003">
    <property type="protein sequence ID" value="PFG60231.1"/>
    <property type="molecule type" value="Genomic_DNA"/>
</dbReference>
<keyword evidence="3" id="KW-1133">Transmembrane helix</keyword>
<keyword evidence="1" id="KW-1188">Viral release from host cell</keyword>
<reference evidence="5 6" key="1">
    <citation type="submission" date="2017-09" db="EMBL/GenBank/DDBJ databases">
        <authorList>
            <person name="DeBolt S."/>
            <person name="Huntemann M."/>
            <person name="Clum A."/>
            <person name="Pillay M."/>
            <person name="Palaniappan K."/>
            <person name="Varghese N."/>
            <person name="Mikhailova N."/>
            <person name="Stamatis D."/>
            <person name="Reddy T."/>
            <person name="Daum C."/>
            <person name="Shapiro N."/>
            <person name="Ivanova N."/>
            <person name="Kyrpides N."/>
            <person name="Woyke T."/>
        </authorList>
    </citation>
    <scope>NUCLEOTIDE SEQUENCE [LARGE SCALE GENOMIC DNA]</scope>
    <source>
        <strain evidence="5 6">A2-S9</strain>
    </source>
</reference>
<feature type="transmembrane region" description="Helical" evidence="3">
    <location>
        <begin position="656"/>
        <end position="678"/>
    </location>
</feature>
<evidence type="ECO:0000313" key="5">
    <source>
        <dbReference type="EMBL" id="PFG60231.1"/>
    </source>
</evidence>
<dbReference type="Pfam" id="PF10145">
    <property type="entry name" value="PhageMin_Tail"/>
    <property type="match status" value="1"/>
</dbReference>
<gene>
    <name evidence="5" type="ORF">DM05_4937</name>
</gene>
<dbReference type="Proteomes" id="UP000221580">
    <property type="component" value="Unassembled WGS sequence"/>
</dbReference>
<keyword evidence="3" id="KW-0472">Membrane</keyword>
<organism evidence="5 6">
    <name type="scientific">Pseudomonas poae</name>
    <dbReference type="NCBI Taxonomy" id="200451"/>
    <lineage>
        <taxon>Bacteria</taxon>
        <taxon>Pseudomonadati</taxon>
        <taxon>Pseudomonadota</taxon>
        <taxon>Gammaproteobacteria</taxon>
        <taxon>Pseudomonadales</taxon>
        <taxon>Pseudomonadaceae</taxon>
        <taxon>Pseudomonas</taxon>
    </lineage>
</organism>
<dbReference type="AlphaFoldDB" id="A0A7Z1GNW4"/>
<keyword evidence="2" id="KW-0175">Coiled coil</keyword>
<comment type="caution">
    <text evidence="5">The sequence shown here is derived from an EMBL/GenBank/DDBJ whole genome shotgun (WGS) entry which is preliminary data.</text>
</comment>
<feature type="domain" description="Phage tail tape measure protein" evidence="4">
    <location>
        <begin position="245"/>
        <end position="448"/>
    </location>
</feature>